<keyword evidence="1" id="KW-0067">ATP-binding</keyword>
<dbReference type="InterPro" id="IPR027417">
    <property type="entry name" value="P-loop_NTPase"/>
</dbReference>
<organism evidence="4 5">
    <name type="scientific">Solanum commersonii</name>
    <name type="common">Commerson's wild potato</name>
    <name type="synonym">Commerson's nightshade</name>
    <dbReference type="NCBI Taxonomy" id="4109"/>
    <lineage>
        <taxon>Eukaryota</taxon>
        <taxon>Viridiplantae</taxon>
        <taxon>Streptophyta</taxon>
        <taxon>Embryophyta</taxon>
        <taxon>Tracheophyta</taxon>
        <taxon>Spermatophyta</taxon>
        <taxon>Magnoliopsida</taxon>
        <taxon>eudicotyledons</taxon>
        <taxon>Gunneridae</taxon>
        <taxon>Pentapetalae</taxon>
        <taxon>asterids</taxon>
        <taxon>lamiids</taxon>
        <taxon>Solanales</taxon>
        <taxon>Solanaceae</taxon>
        <taxon>Solanoideae</taxon>
        <taxon>Solaneae</taxon>
        <taxon>Solanum</taxon>
    </lineage>
</organism>
<name>A0A9J5YXM6_SOLCO</name>
<evidence type="ECO:0000259" key="2">
    <source>
        <dbReference type="Pfam" id="PF05970"/>
    </source>
</evidence>
<gene>
    <name evidence="4" type="ORF">H5410_026654</name>
</gene>
<evidence type="ECO:0000313" key="4">
    <source>
        <dbReference type="EMBL" id="KAG5605162.1"/>
    </source>
</evidence>
<proteinExistence type="inferred from homology"/>
<protein>
    <recommendedName>
        <fullName evidence="1">ATP-dependent DNA helicase</fullName>
        <ecNumber evidence="1">5.6.2.3</ecNumber>
    </recommendedName>
</protein>
<dbReference type="Proteomes" id="UP000824120">
    <property type="component" value="Chromosome 5"/>
</dbReference>
<dbReference type="Gene3D" id="3.40.50.300">
    <property type="entry name" value="P-loop containing nucleotide triphosphate hydrolases"/>
    <property type="match status" value="1"/>
</dbReference>
<dbReference type="GO" id="GO:0016787">
    <property type="term" value="F:hydrolase activity"/>
    <property type="evidence" value="ECO:0007669"/>
    <property type="project" value="UniProtKB-KW"/>
</dbReference>
<accession>A0A9J5YXM6</accession>
<feature type="domain" description="DNA helicase Pif1-like 2B" evidence="3">
    <location>
        <begin position="144"/>
        <end position="187"/>
    </location>
</feature>
<keyword evidence="1" id="KW-0233">DNA recombination</keyword>
<sequence length="248" mass="27384">MGYIALATATSGVAISIPPGGCTAHSRFKIPIDLDDNTNCNISKESSLVGLIQDAKLIVRDEVSMAKKRMLEVLNLFLKDLMDTKTLFGGKFVVLGDSRVILTTKNDFVDEINDMIIHRFSGKSKTFIGTDEALEFNNQTQFEDLLHTLNPTSLPPYMLHLKENCPIILLRNLNPSEGLCNGTRLACCDFRTHVISAKITTGDIKNTHEPVFSHGQLYVALSRAKSSSCVRLLIRPPTPTSHDDYSTS</sequence>
<dbReference type="GO" id="GO:0000723">
    <property type="term" value="P:telomere maintenance"/>
    <property type="evidence" value="ECO:0007669"/>
    <property type="project" value="InterPro"/>
</dbReference>
<keyword evidence="5" id="KW-1185">Reference proteome</keyword>
<dbReference type="PANTHER" id="PTHR10492:SF100">
    <property type="entry name" value="ATP-DEPENDENT DNA HELICASE"/>
    <property type="match status" value="1"/>
</dbReference>
<dbReference type="SUPFAM" id="SSF52540">
    <property type="entry name" value="P-loop containing nucleoside triphosphate hydrolases"/>
    <property type="match status" value="1"/>
</dbReference>
<dbReference type="GO" id="GO:0006281">
    <property type="term" value="P:DNA repair"/>
    <property type="evidence" value="ECO:0007669"/>
    <property type="project" value="UniProtKB-KW"/>
</dbReference>
<keyword evidence="1" id="KW-0234">DNA repair</keyword>
<evidence type="ECO:0000313" key="5">
    <source>
        <dbReference type="Proteomes" id="UP000824120"/>
    </source>
</evidence>
<evidence type="ECO:0000256" key="1">
    <source>
        <dbReference type="RuleBase" id="RU363044"/>
    </source>
</evidence>
<dbReference type="EMBL" id="JACXVP010000005">
    <property type="protein sequence ID" value="KAG5605162.1"/>
    <property type="molecule type" value="Genomic_DNA"/>
</dbReference>
<keyword evidence="1" id="KW-0227">DNA damage</keyword>
<dbReference type="AlphaFoldDB" id="A0A9J5YXM6"/>
<dbReference type="InterPro" id="IPR049163">
    <property type="entry name" value="Pif1-like_2B_dom"/>
</dbReference>
<reference evidence="4 5" key="1">
    <citation type="submission" date="2020-09" db="EMBL/GenBank/DDBJ databases">
        <title>De no assembly of potato wild relative species, Solanum commersonii.</title>
        <authorList>
            <person name="Cho K."/>
        </authorList>
    </citation>
    <scope>NUCLEOTIDE SEQUENCE [LARGE SCALE GENOMIC DNA]</scope>
    <source>
        <strain evidence="4">LZ3.2</strain>
        <tissue evidence="4">Leaf</tissue>
    </source>
</reference>
<dbReference type="InterPro" id="IPR010285">
    <property type="entry name" value="DNA_helicase_pif1-like_DEAD"/>
</dbReference>
<dbReference type="GO" id="GO:0006310">
    <property type="term" value="P:DNA recombination"/>
    <property type="evidence" value="ECO:0007669"/>
    <property type="project" value="UniProtKB-KW"/>
</dbReference>
<comment type="cofactor">
    <cofactor evidence="1">
        <name>Mg(2+)</name>
        <dbReference type="ChEBI" id="CHEBI:18420"/>
    </cofactor>
</comment>
<dbReference type="Pfam" id="PF05970">
    <property type="entry name" value="PIF1"/>
    <property type="match status" value="1"/>
</dbReference>
<dbReference type="GO" id="GO:0043139">
    <property type="term" value="F:5'-3' DNA helicase activity"/>
    <property type="evidence" value="ECO:0007669"/>
    <property type="project" value="UniProtKB-EC"/>
</dbReference>
<evidence type="ECO:0000259" key="3">
    <source>
        <dbReference type="Pfam" id="PF21530"/>
    </source>
</evidence>
<dbReference type="GO" id="GO:0005524">
    <property type="term" value="F:ATP binding"/>
    <property type="evidence" value="ECO:0007669"/>
    <property type="project" value="UniProtKB-KW"/>
</dbReference>
<dbReference type="EC" id="5.6.2.3" evidence="1"/>
<comment type="catalytic activity">
    <reaction evidence="1">
        <text>ATP + H2O = ADP + phosphate + H(+)</text>
        <dbReference type="Rhea" id="RHEA:13065"/>
        <dbReference type="ChEBI" id="CHEBI:15377"/>
        <dbReference type="ChEBI" id="CHEBI:15378"/>
        <dbReference type="ChEBI" id="CHEBI:30616"/>
        <dbReference type="ChEBI" id="CHEBI:43474"/>
        <dbReference type="ChEBI" id="CHEBI:456216"/>
        <dbReference type="EC" id="5.6.2.3"/>
    </reaction>
</comment>
<feature type="domain" description="DNA helicase Pif1-like DEAD-box helicase" evidence="2">
    <location>
        <begin position="3"/>
        <end position="102"/>
    </location>
</feature>
<keyword evidence="1" id="KW-0378">Hydrolase</keyword>
<keyword evidence="1" id="KW-0547">Nucleotide-binding</keyword>
<comment type="caution">
    <text evidence="4">The sequence shown here is derived from an EMBL/GenBank/DDBJ whole genome shotgun (WGS) entry which is preliminary data.</text>
</comment>
<comment type="similarity">
    <text evidence="1">Belongs to the helicase family.</text>
</comment>
<dbReference type="PANTHER" id="PTHR10492">
    <property type="match status" value="1"/>
</dbReference>
<dbReference type="OrthoDB" id="1302464at2759"/>
<keyword evidence="1" id="KW-0347">Helicase</keyword>
<dbReference type="Pfam" id="PF21530">
    <property type="entry name" value="Pif1_2B_dom"/>
    <property type="match status" value="1"/>
</dbReference>